<dbReference type="GO" id="GO:0003911">
    <property type="term" value="F:DNA ligase (NAD+) activity"/>
    <property type="evidence" value="ECO:0007669"/>
    <property type="project" value="UniProtKB-UniRule"/>
</dbReference>
<comment type="catalytic activity">
    <reaction evidence="11 13">
        <text>NAD(+) + (deoxyribonucleotide)n-3'-hydroxyl + 5'-phospho-(deoxyribonucleotide)m = (deoxyribonucleotide)n+m + AMP + beta-nicotinamide D-nucleotide.</text>
        <dbReference type="EC" id="6.5.1.2"/>
    </reaction>
</comment>
<feature type="binding site" evidence="13">
    <location>
        <begin position="91"/>
        <end position="92"/>
    </location>
    <ligand>
        <name>NAD(+)</name>
        <dbReference type="ChEBI" id="CHEBI:57540"/>
    </ligand>
</feature>
<feature type="domain" description="BRCT" evidence="16">
    <location>
        <begin position="705"/>
        <end position="773"/>
    </location>
</feature>
<evidence type="ECO:0000256" key="3">
    <source>
        <dbReference type="ARBA" id="ARBA00022598"/>
    </source>
</evidence>
<dbReference type="SUPFAM" id="SSF50249">
    <property type="entry name" value="Nucleic acid-binding proteins"/>
    <property type="match status" value="1"/>
</dbReference>
<comment type="caution">
    <text evidence="17">The sequence shown here is derived from an EMBL/GenBank/DDBJ whole genome shotgun (WGS) entry which is preliminary data.</text>
</comment>
<evidence type="ECO:0000256" key="11">
    <source>
        <dbReference type="ARBA" id="ARBA00034005"/>
    </source>
</evidence>
<dbReference type="Gene3D" id="1.10.287.610">
    <property type="entry name" value="Helix hairpin bin"/>
    <property type="match status" value="1"/>
</dbReference>
<dbReference type="EC" id="6.5.1.2" evidence="1 13"/>
<dbReference type="Pfam" id="PF12826">
    <property type="entry name" value="HHH_2"/>
    <property type="match status" value="1"/>
</dbReference>
<feature type="binding site" evidence="13">
    <location>
        <position position="476"/>
    </location>
    <ligand>
        <name>Zn(2+)</name>
        <dbReference type="ChEBI" id="CHEBI:29105"/>
    </ligand>
</feature>
<dbReference type="Pfam" id="PF03120">
    <property type="entry name" value="OB_DNA_ligase"/>
    <property type="match status" value="1"/>
</dbReference>
<dbReference type="SUPFAM" id="SSF52113">
    <property type="entry name" value="BRCT domain"/>
    <property type="match status" value="1"/>
</dbReference>
<dbReference type="Gene3D" id="6.20.10.30">
    <property type="match status" value="1"/>
</dbReference>
<keyword evidence="13" id="KW-0464">Manganese</keyword>
<dbReference type="InterPro" id="IPR004149">
    <property type="entry name" value="Znf_DNAligase_C4"/>
</dbReference>
<dbReference type="PIRSF" id="PIRSF001604">
    <property type="entry name" value="LigA"/>
    <property type="match status" value="1"/>
</dbReference>
<dbReference type="PROSITE" id="PS01055">
    <property type="entry name" value="DNA_LIGASE_N1"/>
    <property type="match status" value="1"/>
</dbReference>
<protein>
    <recommendedName>
        <fullName evidence="2 13">DNA ligase</fullName>
        <ecNumber evidence="1 13">6.5.1.2</ecNumber>
    </recommendedName>
    <alternativeName>
        <fullName evidence="13">Polydeoxyribonucleotide synthase [NAD(+)]</fullName>
    </alternativeName>
</protein>
<dbReference type="InterPro" id="IPR004150">
    <property type="entry name" value="NAD_DNA_ligase_OB"/>
</dbReference>
<evidence type="ECO:0000256" key="6">
    <source>
        <dbReference type="ARBA" id="ARBA00022763"/>
    </source>
</evidence>
<dbReference type="Proteomes" id="UP000536685">
    <property type="component" value="Unassembled WGS sequence"/>
</dbReference>
<dbReference type="Pfam" id="PF00533">
    <property type="entry name" value="BRCT"/>
    <property type="match status" value="1"/>
</dbReference>
<dbReference type="InterPro" id="IPR013839">
    <property type="entry name" value="DNAligase_adenylation"/>
</dbReference>
<dbReference type="EMBL" id="JACHMJ010000001">
    <property type="protein sequence ID" value="MBB5843807.1"/>
    <property type="molecule type" value="Genomic_DNA"/>
</dbReference>
<evidence type="ECO:0000256" key="13">
    <source>
        <dbReference type="HAMAP-Rule" id="MF_01588"/>
    </source>
</evidence>
<evidence type="ECO:0000256" key="4">
    <source>
        <dbReference type="ARBA" id="ARBA00022705"/>
    </source>
</evidence>
<feature type="binding site" evidence="13">
    <location>
        <position position="457"/>
    </location>
    <ligand>
        <name>Zn(2+)</name>
        <dbReference type="ChEBI" id="CHEBI:29105"/>
    </ligand>
</feature>
<feature type="binding site" evidence="13">
    <location>
        <position position="482"/>
    </location>
    <ligand>
        <name>Zn(2+)</name>
        <dbReference type="ChEBI" id="CHEBI:29105"/>
    </ligand>
</feature>
<dbReference type="InterPro" id="IPR036420">
    <property type="entry name" value="BRCT_dom_sf"/>
</dbReference>
<dbReference type="InterPro" id="IPR010994">
    <property type="entry name" value="RuvA_2-like"/>
</dbReference>
<evidence type="ECO:0000256" key="2">
    <source>
        <dbReference type="ARBA" id="ARBA00013308"/>
    </source>
</evidence>
<comment type="similarity">
    <text evidence="12 13">Belongs to the NAD-dependent DNA ligase family. LigA subfamily.</text>
</comment>
<dbReference type="Pfam" id="PF01653">
    <property type="entry name" value="DNA_ligase_aden"/>
    <property type="match status" value="2"/>
</dbReference>
<keyword evidence="6 13" id="KW-0227">DNA damage</keyword>
<dbReference type="AlphaFoldDB" id="A0A841AKP9"/>
<feature type="binding site" evidence="13">
    <location>
        <position position="144"/>
    </location>
    <ligand>
        <name>NAD(+)</name>
        <dbReference type="ChEBI" id="CHEBI:57540"/>
    </ligand>
</feature>
<dbReference type="Gene3D" id="2.40.50.140">
    <property type="entry name" value="Nucleic acid-binding proteins"/>
    <property type="match status" value="1"/>
</dbReference>
<dbReference type="NCBIfam" id="NF005932">
    <property type="entry name" value="PRK07956.1"/>
    <property type="match status" value="1"/>
</dbReference>
<dbReference type="CDD" id="cd17748">
    <property type="entry name" value="BRCT_DNA_ligase_like"/>
    <property type="match status" value="1"/>
</dbReference>
<feature type="active site" description="N6-AMP-lysine intermediate" evidence="13">
    <location>
        <position position="123"/>
    </location>
</feature>
<name>A0A841AKP9_9MICO</name>
<feature type="binding site" evidence="13">
    <location>
        <position position="339"/>
    </location>
    <ligand>
        <name>NAD(+)</name>
        <dbReference type="ChEBI" id="CHEBI:57540"/>
    </ligand>
</feature>
<keyword evidence="5 13" id="KW-0479">Metal-binding</keyword>
<dbReference type="SMART" id="SM00292">
    <property type="entry name" value="BRCT"/>
    <property type="match status" value="1"/>
</dbReference>
<dbReference type="CDD" id="cd00114">
    <property type="entry name" value="LIGANc"/>
    <property type="match status" value="1"/>
</dbReference>
<comment type="cofactor">
    <cofactor evidence="13">
        <name>Mg(2+)</name>
        <dbReference type="ChEBI" id="CHEBI:18420"/>
    </cofactor>
    <cofactor evidence="13">
        <name>Mn(2+)</name>
        <dbReference type="ChEBI" id="CHEBI:29035"/>
    </cofactor>
</comment>
<evidence type="ECO:0000256" key="15">
    <source>
        <dbReference type="SAM" id="MobiDB-lite"/>
    </source>
</evidence>
<dbReference type="GO" id="GO:0046872">
    <property type="term" value="F:metal ion binding"/>
    <property type="evidence" value="ECO:0007669"/>
    <property type="project" value="UniProtKB-KW"/>
</dbReference>
<proteinExistence type="inferred from homology"/>
<dbReference type="InterPro" id="IPR041663">
    <property type="entry name" value="DisA/LigA_HHH"/>
</dbReference>
<dbReference type="PANTHER" id="PTHR23389">
    <property type="entry name" value="CHROMOSOME TRANSMISSION FIDELITY FACTOR 18"/>
    <property type="match status" value="1"/>
</dbReference>
<reference evidence="17 18" key="1">
    <citation type="submission" date="2020-08" db="EMBL/GenBank/DDBJ databases">
        <title>Sequencing the genomes of 1000 actinobacteria strains.</title>
        <authorList>
            <person name="Klenk H.-P."/>
        </authorList>
    </citation>
    <scope>NUCLEOTIDE SEQUENCE [LARGE SCALE GENOMIC DNA]</scope>
    <source>
        <strain evidence="17 18">DSM 105784</strain>
    </source>
</reference>
<feature type="region of interest" description="Disordered" evidence="15">
    <location>
        <begin position="790"/>
        <end position="812"/>
    </location>
</feature>
<feature type="binding site" evidence="13">
    <location>
        <position position="121"/>
    </location>
    <ligand>
        <name>NAD(+)</name>
        <dbReference type="ChEBI" id="CHEBI:57540"/>
    </ligand>
</feature>
<feature type="binding site" evidence="13">
    <location>
        <position position="460"/>
    </location>
    <ligand>
        <name>Zn(2+)</name>
        <dbReference type="ChEBI" id="CHEBI:29105"/>
    </ligand>
</feature>
<evidence type="ECO:0000256" key="1">
    <source>
        <dbReference type="ARBA" id="ARBA00012722"/>
    </source>
</evidence>
<comment type="function">
    <text evidence="13">DNA ligase that catalyzes the formation of phosphodiester linkages between 5'-phosphoryl and 3'-hydroxyl groups in double-stranded DNA using NAD as a coenzyme and as the energy source for the reaction. It is essential for DNA replication and repair of damaged DNA.</text>
</comment>
<dbReference type="InterPro" id="IPR001679">
    <property type="entry name" value="DNA_ligase"/>
</dbReference>
<keyword evidence="3 13" id="KW-0436">Ligase</keyword>
<evidence type="ECO:0000313" key="18">
    <source>
        <dbReference type="Proteomes" id="UP000536685"/>
    </source>
</evidence>
<dbReference type="Gene3D" id="3.30.470.30">
    <property type="entry name" value="DNA ligase/mRNA capping enzyme"/>
    <property type="match status" value="1"/>
</dbReference>
<dbReference type="GO" id="GO:0006281">
    <property type="term" value="P:DNA repair"/>
    <property type="evidence" value="ECO:0007669"/>
    <property type="project" value="UniProtKB-KW"/>
</dbReference>
<keyword evidence="7 13" id="KW-0862">Zinc</keyword>
<dbReference type="SUPFAM" id="SSF56091">
    <property type="entry name" value="DNA ligase/mRNA capping enzyme, catalytic domain"/>
    <property type="match status" value="2"/>
</dbReference>
<dbReference type="InterPro" id="IPR018239">
    <property type="entry name" value="DNA_ligase_AS"/>
</dbReference>
<dbReference type="GO" id="GO:0006260">
    <property type="term" value="P:DNA replication"/>
    <property type="evidence" value="ECO:0007669"/>
    <property type="project" value="UniProtKB-KW"/>
</dbReference>
<evidence type="ECO:0000256" key="9">
    <source>
        <dbReference type="ARBA" id="ARBA00023027"/>
    </source>
</evidence>
<feature type="coiled-coil region" evidence="14">
    <location>
        <begin position="10"/>
        <end position="64"/>
    </location>
</feature>
<sequence length="812" mass="87351">MEETYAPQELEAARGEAQQLTNRILELRDAYYDRDTTLVSDAEYDQLMQRLEEVERLFPELQSQDSPTQNVGGRADVALFDPVVHAERMLSLDNVFSIEEFEAWAAKAVQNSGRAVHFLCELKIDGLAINLRYENGVLTSAATRGDGRVGEDVSENIKLVAGIPQRLEGEGHPALVEVRGEVFIPVVAFEKLNELQASLRERAFEESRDRFTARKSGSAEFEEDKARLSAARRFPAFANPRNAASGGLRAQLDKKDGLELEAARARFASLAMLVHGIGAWPDPPVASQSETYDLLKGWGLPTSPYYKVVDSTAAAVEFIEYYGTHRADPEHELDGIVIKIDELALHDELGATSRAPRWAIAYKYPPEQVQTKLLDIVVSVGRTGRATPFAVMEPARVAGSVVRQATLHNQDVVKVKGVLIGDTVVLRKAGDVIPEVLGPVVELRDGSEREFVMPEFCPECGTALAPAKEGDIDLRCPNARSCPAQVRGRVEHVGSRGALDIEALGEVTAAALTQPVVPETPPLVTEAGLFDLTIADLFPIRVQVRDSETGEVKLVAATGDDEESVPKEVAPFRRQRKKTDPLFDPEAETFAGDEHYVPSKTAYELIENLEIAKTKELWRILVSLSIRHVGPVASRALAGYFGSIDAIRAASREELAAVDGVGGIIADALIDWFQVDWHVEIVERWAAAGMQFATPGHPGPGAAAAADGPLVGITVVATGSLEGFTREGAQEAIIAAGGKSGSSVSKKTDYVAAGPGAGSKLGKAEELGIRILDAAQFALLLEGGPAAVALPEEAAPESESSAESPEDAVSAE</sequence>
<dbReference type="InterPro" id="IPR001357">
    <property type="entry name" value="BRCT_dom"/>
</dbReference>
<gene>
    <name evidence="13" type="primary">ligA</name>
    <name evidence="17" type="ORF">HD599_002130</name>
</gene>
<feature type="binding site" evidence="13">
    <location>
        <position position="363"/>
    </location>
    <ligand>
        <name>NAD(+)</name>
        <dbReference type="ChEBI" id="CHEBI:57540"/>
    </ligand>
</feature>
<keyword evidence="4 13" id="KW-0235">DNA replication</keyword>
<keyword evidence="14" id="KW-0175">Coiled coil</keyword>
<dbReference type="SMART" id="SM00532">
    <property type="entry name" value="LIGANc"/>
    <property type="match status" value="1"/>
</dbReference>
<evidence type="ECO:0000256" key="12">
    <source>
        <dbReference type="ARBA" id="ARBA00060881"/>
    </source>
</evidence>
<evidence type="ECO:0000256" key="7">
    <source>
        <dbReference type="ARBA" id="ARBA00022833"/>
    </source>
</evidence>
<evidence type="ECO:0000256" key="5">
    <source>
        <dbReference type="ARBA" id="ARBA00022723"/>
    </source>
</evidence>
<dbReference type="InterPro" id="IPR012340">
    <property type="entry name" value="NA-bd_OB-fold"/>
</dbReference>
<dbReference type="GO" id="GO:0005829">
    <property type="term" value="C:cytosol"/>
    <property type="evidence" value="ECO:0007669"/>
    <property type="project" value="TreeGrafter"/>
</dbReference>
<feature type="binding site" evidence="13">
    <location>
        <begin position="41"/>
        <end position="45"/>
    </location>
    <ligand>
        <name>NAD(+)</name>
        <dbReference type="ChEBI" id="CHEBI:57540"/>
    </ligand>
</feature>
<evidence type="ECO:0000313" key="17">
    <source>
        <dbReference type="EMBL" id="MBB5843807.1"/>
    </source>
</evidence>
<dbReference type="PANTHER" id="PTHR23389:SF9">
    <property type="entry name" value="DNA LIGASE"/>
    <property type="match status" value="1"/>
</dbReference>
<feature type="binding site" evidence="13">
    <location>
        <position position="181"/>
    </location>
    <ligand>
        <name>NAD(+)</name>
        <dbReference type="ChEBI" id="CHEBI:57540"/>
    </ligand>
</feature>
<keyword evidence="10 13" id="KW-0234">DNA repair</keyword>
<dbReference type="SUPFAM" id="SSF47781">
    <property type="entry name" value="RuvA domain 2-like"/>
    <property type="match status" value="1"/>
</dbReference>
<evidence type="ECO:0000256" key="14">
    <source>
        <dbReference type="SAM" id="Coils"/>
    </source>
</evidence>
<keyword evidence="9 13" id="KW-0520">NAD</keyword>
<keyword evidence="8 13" id="KW-0460">Magnesium</keyword>
<evidence type="ECO:0000256" key="8">
    <source>
        <dbReference type="ARBA" id="ARBA00022842"/>
    </source>
</evidence>
<dbReference type="HAMAP" id="MF_01588">
    <property type="entry name" value="DNA_ligase_A"/>
    <property type="match status" value="1"/>
</dbReference>
<organism evidence="17 18">
    <name type="scientific">Conyzicola lurida</name>
    <dbReference type="NCBI Taxonomy" id="1172621"/>
    <lineage>
        <taxon>Bacteria</taxon>
        <taxon>Bacillati</taxon>
        <taxon>Actinomycetota</taxon>
        <taxon>Actinomycetes</taxon>
        <taxon>Micrococcales</taxon>
        <taxon>Microbacteriaceae</taxon>
        <taxon>Conyzicola</taxon>
    </lineage>
</organism>
<dbReference type="Pfam" id="PF03119">
    <property type="entry name" value="DNA_ligase_ZBD"/>
    <property type="match status" value="1"/>
</dbReference>
<dbReference type="PROSITE" id="PS50172">
    <property type="entry name" value="BRCT"/>
    <property type="match status" value="1"/>
</dbReference>
<dbReference type="FunFam" id="2.40.50.140:FF:000012">
    <property type="entry name" value="DNA ligase"/>
    <property type="match status" value="1"/>
</dbReference>
<keyword evidence="18" id="KW-1185">Reference proteome</keyword>
<dbReference type="Gene3D" id="1.10.150.20">
    <property type="entry name" value="5' to 3' exonuclease, C-terminal subdomain"/>
    <property type="match status" value="2"/>
</dbReference>
<dbReference type="InterPro" id="IPR013840">
    <property type="entry name" value="DNAligase_N"/>
</dbReference>
<evidence type="ECO:0000259" key="16">
    <source>
        <dbReference type="PROSITE" id="PS50172"/>
    </source>
</evidence>
<accession>A0A841AKP9</accession>
<evidence type="ECO:0000256" key="10">
    <source>
        <dbReference type="ARBA" id="ARBA00023204"/>
    </source>
</evidence>
<dbReference type="Gene3D" id="3.40.50.10190">
    <property type="entry name" value="BRCT domain"/>
    <property type="match status" value="1"/>
</dbReference>